<reference evidence="4 5" key="1">
    <citation type="submission" date="2020-01" db="EMBL/GenBank/DDBJ databases">
        <title>The draft genome sequence of Corallococcus exiguus DSM 14696.</title>
        <authorList>
            <person name="Zhang X."/>
            <person name="Zhu H."/>
        </authorList>
    </citation>
    <scope>NUCLEOTIDE SEQUENCE [LARGE SCALE GENOMIC DNA]</scope>
    <source>
        <strain evidence="4 5">DSM 14696</strain>
    </source>
</reference>
<dbReference type="Proteomes" id="UP000537825">
    <property type="component" value="Unassembled WGS sequence"/>
</dbReference>
<evidence type="ECO:0000256" key="3">
    <source>
        <dbReference type="PIRSR" id="PIRSR633195-1"/>
    </source>
</evidence>
<dbReference type="CDD" id="cd21136">
    <property type="entry name" value="amidinotransferase_AGAT-like"/>
    <property type="match status" value="1"/>
</dbReference>
<keyword evidence="5" id="KW-1185">Reference proteome</keyword>
<gene>
    <name evidence="4" type="ORF">GTZ93_01030</name>
</gene>
<comment type="caution">
    <text evidence="4">The sequence shown here is derived from an EMBL/GenBank/DDBJ whole genome shotgun (WGS) entry which is preliminary data.</text>
</comment>
<dbReference type="PANTHER" id="PTHR10488:SF1">
    <property type="entry name" value="GLYCINE AMIDINOTRANSFERASE, MITOCHONDRIAL"/>
    <property type="match status" value="1"/>
</dbReference>
<sequence>MVPQSQSLPVVSSHTEWDPLEEVIVGVADGATVPSWHVTLKSTMPRKHWGFFQEHGGKPFPQDMVDAANRDLDEFAHILEAEGIRVRRPERVSHTKPFSTPDWHSPGGLYTAMPRDLLLVVGDHLIETPMPWRSRYFEVHPYRKLLKEYFHAGARWTSAPKPQLTDESFDDTWEVPGDDEPMRYALTEFEPLFDAADFVRCGRDLFYIRSHVTNAFGVEWLRRHLGSEYRIHELKCRDTKPMHIDTTFMPLAPGKLLVNPERVDELPRMFKSWDILRAPPPCASDDLILYFSGKWLSMNILMLDEQRLVVDKNEHTLIRAFKDWGFKPITCNFTNFYRLGGSFHCATLDVRRRGVLQSYF</sequence>
<protein>
    <submittedName>
        <fullName evidence="4">Amidinotransferase</fullName>
    </submittedName>
</protein>
<accession>A0A7X4Y665</accession>
<feature type="active site" evidence="3">
    <location>
        <position position="243"/>
    </location>
</feature>
<comment type="similarity">
    <text evidence="1">Belongs to the amidinotransferase family.</text>
</comment>
<evidence type="ECO:0000313" key="5">
    <source>
        <dbReference type="Proteomes" id="UP000537825"/>
    </source>
</evidence>
<dbReference type="Gene3D" id="3.75.10.10">
    <property type="entry name" value="L-arginine/glycine Amidinotransferase, Chain A"/>
    <property type="match status" value="1"/>
</dbReference>
<keyword evidence="2 4" id="KW-0808">Transferase</keyword>
<evidence type="ECO:0000256" key="2">
    <source>
        <dbReference type="ARBA" id="ARBA00022679"/>
    </source>
</evidence>
<evidence type="ECO:0000313" key="4">
    <source>
        <dbReference type="EMBL" id="NBC38397.1"/>
    </source>
</evidence>
<proteinExistence type="inferred from homology"/>
<dbReference type="AlphaFoldDB" id="A0A7X4Y665"/>
<name>A0A7X4Y665_9BACT</name>
<dbReference type="EMBL" id="JAAAPK010000001">
    <property type="protein sequence ID" value="NBC38397.1"/>
    <property type="molecule type" value="Genomic_DNA"/>
</dbReference>
<dbReference type="SUPFAM" id="SSF55909">
    <property type="entry name" value="Pentein"/>
    <property type="match status" value="1"/>
</dbReference>
<dbReference type="GO" id="GO:0015068">
    <property type="term" value="F:glycine amidinotransferase activity"/>
    <property type="evidence" value="ECO:0007669"/>
    <property type="project" value="TreeGrafter"/>
</dbReference>
<feature type="active site" description="Amidino-cysteine intermediate" evidence="3">
    <location>
        <position position="345"/>
    </location>
</feature>
<dbReference type="GO" id="GO:0006601">
    <property type="term" value="P:creatine biosynthetic process"/>
    <property type="evidence" value="ECO:0007669"/>
    <property type="project" value="TreeGrafter"/>
</dbReference>
<evidence type="ECO:0000256" key="1">
    <source>
        <dbReference type="ARBA" id="ARBA00006943"/>
    </source>
</evidence>
<feature type="active site" evidence="3">
    <location>
        <position position="194"/>
    </location>
</feature>
<organism evidence="4 5">
    <name type="scientific">Corallococcus exiguus</name>
    <dbReference type="NCBI Taxonomy" id="83462"/>
    <lineage>
        <taxon>Bacteria</taxon>
        <taxon>Pseudomonadati</taxon>
        <taxon>Myxococcota</taxon>
        <taxon>Myxococcia</taxon>
        <taxon>Myxococcales</taxon>
        <taxon>Cystobacterineae</taxon>
        <taxon>Myxococcaceae</taxon>
        <taxon>Corallococcus</taxon>
    </lineage>
</organism>
<dbReference type="InterPro" id="IPR033195">
    <property type="entry name" value="AmidinoTrfase"/>
</dbReference>
<dbReference type="PANTHER" id="PTHR10488">
    <property type="entry name" value="GLYCINE AMIDINOTRANSFERASE, MITOCHONDRIAL"/>
    <property type="match status" value="1"/>
</dbReference>